<evidence type="ECO:0000259" key="6">
    <source>
        <dbReference type="Pfam" id="PF00319"/>
    </source>
</evidence>
<keyword evidence="5" id="KW-0539">Nucleus</keyword>
<keyword evidence="3" id="KW-0238">DNA-binding</keyword>
<dbReference type="RefSeq" id="XP_013323556.1">
    <property type="nucleotide sequence ID" value="XM_013468102.1"/>
</dbReference>
<dbReference type="InterPro" id="IPR036879">
    <property type="entry name" value="TF_MADSbox_sf"/>
</dbReference>
<dbReference type="EMBL" id="LASV01000726">
    <property type="protein sequence ID" value="KKA16944.1"/>
    <property type="molecule type" value="Genomic_DNA"/>
</dbReference>
<evidence type="ECO:0000313" key="7">
    <source>
        <dbReference type="EMBL" id="KKA16944.1"/>
    </source>
</evidence>
<evidence type="ECO:0000256" key="3">
    <source>
        <dbReference type="ARBA" id="ARBA00023125"/>
    </source>
</evidence>
<dbReference type="GO" id="GO:0003677">
    <property type="term" value="F:DNA binding"/>
    <property type="evidence" value="ECO:0007669"/>
    <property type="project" value="UniProtKB-KW"/>
</dbReference>
<dbReference type="Pfam" id="PF00319">
    <property type="entry name" value="SRF-TF"/>
    <property type="match status" value="1"/>
</dbReference>
<dbReference type="Proteomes" id="UP000053958">
    <property type="component" value="Unassembled WGS sequence"/>
</dbReference>
<gene>
    <name evidence="7" type="ORF">T310_9441</name>
</gene>
<dbReference type="GO" id="GO:0005634">
    <property type="term" value="C:nucleus"/>
    <property type="evidence" value="ECO:0007669"/>
    <property type="project" value="UniProtKB-SubCell"/>
</dbReference>
<comment type="caution">
    <text evidence="7">The sequence shown here is derived from an EMBL/GenBank/DDBJ whole genome shotgun (WGS) entry which is preliminary data.</text>
</comment>
<dbReference type="GeneID" id="25321376"/>
<name>A0A0F4YFL0_RASE3</name>
<dbReference type="AlphaFoldDB" id="A0A0F4YFL0"/>
<feature type="domain" description="MADS-box" evidence="6">
    <location>
        <begin position="53"/>
        <end position="83"/>
    </location>
</feature>
<keyword evidence="2" id="KW-0805">Transcription regulation</keyword>
<dbReference type="OrthoDB" id="4345054at2759"/>
<evidence type="ECO:0000313" key="8">
    <source>
        <dbReference type="Proteomes" id="UP000053958"/>
    </source>
</evidence>
<organism evidence="7 8">
    <name type="scientific">Rasamsonia emersonii (strain ATCC 16479 / CBS 393.64 / IMI 116815)</name>
    <dbReference type="NCBI Taxonomy" id="1408163"/>
    <lineage>
        <taxon>Eukaryota</taxon>
        <taxon>Fungi</taxon>
        <taxon>Dikarya</taxon>
        <taxon>Ascomycota</taxon>
        <taxon>Pezizomycotina</taxon>
        <taxon>Eurotiomycetes</taxon>
        <taxon>Eurotiomycetidae</taxon>
        <taxon>Eurotiales</taxon>
        <taxon>Trichocomaceae</taxon>
        <taxon>Rasamsonia</taxon>
    </lineage>
</organism>
<dbReference type="InterPro" id="IPR002100">
    <property type="entry name" value="TF_MADSbox"/>
</dbReference>
<reference evidence="7 8" key="1">
    <citation type="submission" date="2015-04" db="EMBL/GenBank/DDBJ databases">
        <authorList>
            <person name="Heijne W.H."/>
            <person name="Fedorova N.D."/>
            <person name="Nierman W.C."/>
            <person name="Vollebregt A.W."/>
            <person name="Zhao Z."/>
            <person name="Wu L."/>
            <person name="Kumar M."/>
            <person name="Stam H."/>
            <person name="van den Berg M.A."/>
            <person name="Pel H.J."/>
        </authorList>
    </citation>
    <scope>NUCLEOTIDE SEQUENCE [LARGE SCALE GENOMIC DNA]</scope>
    <source>
        <strain evidence="7 8">CBS 393.64</strain>
    </source>
</reference>
<protein>
    <recommendedName>
        <fullName evidence="6">MADS-box domain-containing protein</fullName>
    </recommendedName>
</protein>
<keyword evidence="4" id="KW-0804">Transcription</keyword>
<dbReference type="SUPFAM" id="SSF55455">
    <property type="entry name" value="SRF-like"/>
    <property type="match status" value="1"/>
</dbReference>
<dbReference type="GO" id="GO:0045944">
    <property type="term" value="P:positive regulation of transcription by RNA polymerase II"/>
    <property type="evidence" value="ECO:0007669"/>
    <property type="project" value="UniProtKB-ARBA"/>
</dbReference>
<feature type="non-terminal residue" evidence="7">
    <location>
        <position position="1"/>
    </location>
</feature>
<sequence length="112" mass="12490">AFWHNQSALFFLYPNLPAKLPVAMPTRSSLKTNWAYAIRTDENPTEAGPPQERLMKKAYEYSVLCAADVFLAIIIRENGRVYTLCLDQAGILSHIQSQSVSSSSITCCCSRC</sequence>
<evidence type="ECO:0000256" key="4">
    <source>
        <dbReference type="ARBA" id="ARBA00023163"/>
    </source>
</evidence>
<evidence type="ECO:0000256" key="5">
    <source>
        <dbReference type="ARBA" id="ARBA00023242"/>
    </source>
</evidence>
<accession>A0A0F4YFL0</accession>
<keyword evidence="8" id="KW-1185">Reference proteome</keyword>
<dbReference type="Gene3D" id="3.40.1810.10">
    <property type="entry name" value="Transcription factor, MADS-box"/>
    <property type="match status" value="1"/>
</dbReference>
<comment type="subcellular location">
    <subcellularLocation>
        <location evidence="1">Nucleus</location>
    </subcellularLocation>
</comment>
<evidence type="ECO:0000256" key="1">
    <source>
        <dbReference type="ARBA" id="ARBA00004123"/>
    </source>
</evidence>
<proteinExistence type="predicted"/>
<dbReference type="GO" id="GO:0046983">
    <property type="term" value="F:protein dimerization activity"/>
    <property type="evidence" value="ECO:0007669"/>
    <property type="project" value="InterPro"/>
</dbReference>
<evidence type="ECO:0000256" key="2">
    <source>
        <dbReference type="ARBA" id="ARBA00023015"/>
    </source>
</evidence>